<reference evidence="1" key="1">
    <citation type="journal article" date="2017" name="Appl. Environ. Microbiol.">
        <title>Molecular characterization of an Endozoicomonas-like organism causing infection in king scallop Pecten maximus L.</title>
        <authorList>
            <person name="Cano I."/>
            <person name="van Aerle R."/>
            <person name="Ross S."/>
            <person name="Verner-Jeffreys D.W."/>
            <person name="Paley R.K."/>
            <person name="Rimmer G."/>
            <person name="Ryder D."/>
            <person name="Hooper P."/>
            <person name="Stone D."/>
            <person name="Feist S.W."/>
        </authorList>
    </citation>
    <scope>NUCLEOTIDE SEQUENCE</scope>
</reference>
<protein>
    <submittedName>
        <fullName evidence="1">Uncharacterized protein</fullName>
    </submittedName>
</protein>
<dbReference type="EMBL" id="NSIT01000798">
    <property type="protein sequence ID" value="PJE77315.1"/>
    <property type="molecule type" value="Genomic_DNA"/>
</dbReference>
<evidence type="ECO:0000313" key="1">
    <source>
        <dbReference type="EMBL" id="PJE77315.1"/>
    </source>
</evidence>
<organism evidence="1">
    <name type="scientific">invertebrate metagenome</name>
    <dbReference type="NCBI Taxonomy" id="1711999"/>
    <lineage>
        <taxon>unclassified sequences</taxon>
        <taxon>metagenomes</taxon>
        <taxon>organismal metagenomes</taxon>
    </lineage>
</organism>
<comment type="caution">
    <text evidence="1">The sequence shown here is derived from an EMBL/GenBank/DDBJ whole genome shotgun (WGS) entry which is preliminary data.</text>
</comment>
<accession>A0A2H9T276</accession>
<name>A0A2H9T276_9ZZZZ</name>
<sequence>MAAFCTPSSVLALTIKKCKHMDEKRIMTSLPHTTLCGDIFYRYHEKIVKGDCVILGREVGQSTTFEVGPGLSVGDGLHGKALVRMTLTCANPIEVPFYSASLGRLDLCYYCGGCDGEVDQELKKQYKTVLPVCLECLEHEQPPCYRPYGKKSKSGNSQ</sequence>
<proteinExistence type="predicted"/>
<gene>
    <name evidence="1" type="ORF">CI610_03768</name>
</gene>
<dbReference type="AlphaFoldDB" id="A0A2H9T276"/>